<keyword evidence="9" id="KW-1185">Reference proteome</keyword>
<dbReference type="InterPro" id="IPR007219">
    <property type="entry name" value="XnlR_reg_dom"/>
</dbReference>
<evidence type="ECO:0000259" key="7">
    <source>
        <dbReference type="SMART" id="SM00906"/>
    </source>
</evidence>
<dbReference type="Pfam" id="PF04082">
    <property type="entry name" value="Fungal_trans"/>
    <property type="match status" value="1"/>
</dbReference>
<dbReference type="PANTHER" id="PTHR46910:SF37">
    <property type="entry name" value="ZN(II)2CYS6 TRANSCRIPTION FACTOR (EUROFUNG)"/>
    <property type="match status" value="1"/>
</dbReference>
<proteinExistence type="predicted"/>
<evidence type="ECO:0000313" key="9">
    <source>
        <dbReference type="Proteomes" id="UP000829685"/>
    </source>
</evidence>
<name>A0A9Q0AHC6_9PEZI</name>
<dbReference type="PANTHER" id="PTHR46910">
    <property type="entry name" value="TRANSCRIPTION FACTOR PDR1"/>
    <property type="match status" value="1"/>
</dbReference>
<reference evidence="8" key="1">
    <citation type="submission" date="2021-03" db="EMBL/GenBank/DDBJ databases">
        <title>Revisited historic fungal species revealed as producer of novel bioactive compounds through whole genome sequencing and comparative genomics.</title>
        <authorList>
            <person name="Vignolle G.A."/>
            <person name="Hochenegger N."/>
            <person name="Mach R.L."/>
            <person name="Mach-Aigner A.R."/>
            <person name="Javad Rahimi M."/>
            <person name="Salim K.A."/>
            <person name="Chan C.M."/>
            <person name="Lim L.B.L."/>
            <person name="Cai F."/>
            <person name="Druzhinina I.S."/>
            <person name="U'Ren J.M."/>
            <person name="Derntl C."/>
        </authorList>
    </citation>
    <scope>NUCLEOTIDE SEQUENCE</scope>
    <source>
        <strain evidence="8">TUCIM 5799</strain>
    </source>
</reference>
<evidence type="ECO:0000256" key="5">
    <source>
        <dbReference type="ARBA" id="ARBA00023242"/>
    </source>
</evidence>
<keyword evidence="4" id="KW-0804">Transcription</keyword>
<accession>A0A9Q0AHC6</accession>
<dbReference type="GO" id="GO:0003677">
    <property type="term" value="F:DNA binding"/>
    <property type="evidence" value="ECO:0007669"/>
    <property type="project" value="UniProtKB-KW"/>
</dbReference>
<evidence type="ECO:0000256" key="4">
    <source>
        <dbReference type="ARBA" id="ARBA00023163"/>
    </source>
</evidence>
<evidence type="ECO:0000256" key="1">
    <source>
        <dbReference type="ARBA" id="ARBA00004123"/>
    </source>
</evidence>
<organism evidence="8 9">
    <name type="scientific">Neoarthrinium moseri</name>
    <dbReference type="NCBI Taxonomy" id="1658444"/>
    <lineage>
        <taxon>Eukaryota</taxon>
        <taxon>Fungi</taxon>
        <taxon>Dikarya</taxon>
        <taxon>Ascomycota</taxon>
        <taxon>Pezizomycotina</taxon>
        <taxon>Sordariomycetes</taxon>
        <taxon>Xylariomycetidae</taxon>
        <taxon>Amphisphaeriales</taxon>
        <taxon>Apiosporaceae</taxon>
        <taxon>Neoarthrinium</taxon>
    </lineage>
</organism>
<feature type="region of interest" description="Disordered" evidence="6">
    <location>
        <begin position="1"/>
        <end position="23"/>
    </location>
</feature>
<dbReference type="GO" id="GO:0006351">
    <property type="term" value="P:DNA-templated transcription"/>
    <property type="evidence" value="ECO:0007669"/>
    <property type="project" value="InterPro"/>
</dbReference>
<dbReference type="InterPro" id="IPR050987">
    <property type="entry name" value="AtrR-like"/>
</dbReference>
<comment type="subcellular location">
    <subcellularLocation>
        <location evidence="1">Nucleus</location>
    </subcellularLocation>
</comment>
<feature type="compositionally biased region" description="Basic and acidic residues" evidence="6">
    <location>
        <begin position="13"/>
        <end position="23"/>
    </location>
</feature>
<comment type="caution">
    <text evidence="8">The sequence shown here is derived from an EMBL/GenBank/DDBJ whole genome shotgun (WGS) entry which is preliminary data.</text>
</comment>
<feature type="domain" description="Xylanolytic transcriptional activator regulatory" evidence="7">
    <location>
        <begin position="321"/>
        <end position="390"/>
    </location>
</feature>
<keyword evidence="5" id="KW-0539">Nucleus</keyword>
<dbReference type="CDD" id="cd12148">
    <property type="entry name" value="fungal_TF_MHR"/>
    <property type="match status" value="1"/>
</dbReference>
<protein>
    <recommendedName>
        <fullName evidence="7">Xylanolytic transcriptional activator regulatory domain-containing protein</fullName>
    </recommendedName>
</protein>
<dbReference type="AlphaFoldDB" id="A0A9Q0AHC6"/>
<dbReference type="CDD" id="cd00067">
    <property type="entry name" value="GAL4"/>
    <property type="match status" value="1"/>
</dbReference>
<sequence>MLKPRHHLGPKADPPEWRRAGTETRDHLTAELSVAEFRLCKLIVWTINAQRGQPVRSTQIVEMANRYSELSPRPSRTCDHCKARKVRCIVQNDPSAYASSTPQTQRNGLYIDRVLENPGHGGVSMNDCSIFKIHGHHLTSSNLAVFSENRLRLISQRLGHNQVQELIDNITDVIKTRATLGKENDKVAALPLWSSNASTAPFPVSKKDASAYIAAYFNYIHPSYPFLDRQEFELKVSMSNLNEFLETQAAFSALYHAVLALGCQYVGEWSFDPGKGQGSQLFQVSLRLLPRVLLPPDDLTSLQAVTAMSIFGISLPGMHIEDTLIIEAARIAIRLGSHRGITAGGAESLHYKAFWVIYVLERMTCFFYGKSPVLADYDIGCPIPDTPESEIEGVNFFVIILRGCRILSKTYQMLFSASATMNTSEQYFDAVDLIKADIERWTGCIPEKFRPGMPFVAGNTWFTFMLLRLHGVYHALVISLCRLELHVGADQQGPRMAKTRKLLMNTARTVLQLTTYIDLKPYTPLWMLGTIPCSATFILFDFIIHNPTHPETEANLTLLDMAAGYFGRLQYATGGDFPAHLMSGFAQIATDFVRRTRFESSKATPIAVNDLNPTLTTEPSVSVQTPLDVLQPSSFTKFSLPEDISTEPLFYPVTGFELPLSEDSITGFNFSALFDSMMPEFRPY</sequence>
<evidence type="ECO:0000256" key="2">
    <source>
        <dbReference type="ARBA" id="ARBA00023015"/>
    </source>
</evidence>
<keyword evidence="2" id="KW-0805">Transcription regulation</keyword>
<dbReference type="Proteomes" id="UP000829685">
    <property type="component" value="Unassembled WGS sequence"/>
</dbReference>
<dbReference type="SMART" id="SM00906">
    <property type="entry name" value="Fungal_trans"/>
    <property type="match status" value="1"/>
</dbReference>
<gene>
    <name evidence="8" type="ORF">JX265_011600</name>
</gene>
<dbReference type="InterPro" id="IPR001138">
    <property type="entry name" value="Zn2Cys6_DnaBD"/>
</dbReference>
<evidence type="ECO:0000256" key="3">
    <source>
        <dbReference type="ARBA" id="ARBA00023125"/>
    </source>
</evidence>
<evidence type="ECO:0000313" key="8">
    <source>
        <dbReference type="EMBL" id="KAI1856353.1"/>
    </source>
</evidence>
<dbReference type="GO" id="GO:0005634">
    <property type="term" value="C:nucleus"/>
    <property type="evidence" value="ECO:0007669"/>
    <property type="project" value="UniProtKB-SubCell"/>
</dbReference>
<dbReference type="GO" id="GO:0008270">
    <property type="term" value="F:zinc ion binding"/>
    <property type="evidence" value="ECO:0007669"/>
    <property type="project" value="InterPro"/>
</dbReference>
<dbReference type="EMBL" id="JAFIMR010000044">
    <property type="protein sequence ID" value="KAI1856353.1"/>
    <property type="molecule type" value="Genomic_DNA"/>
</dbReference>
<evidence type="ECO:0000256" key="6">
    <source>
        <dbReference type="SAM" id="MobiDB-lite"/>
    </source>
</evidence>
<dbReference type="GO" id="GO:0000981">
    <property type="term" value="F:DNA-binding transcription factor activity, RNA polymerase II-specific"/>
    <property type="evidence" value="ECO:0007669"/>
    <property type="project" value="InterPro"/>
</dbReference>
<keyword evidence="3" id="KW-0238">DNA-binding</keyword>